<protein>
    <submittedName>
        <fullName evidence="3">Uncharacterized protein</fullName>
    </submittedName>
</protein>
<sequence length="613" mass="64942">MPKSTPSFTHSTYTARSSTVVPKSPASRPSSPGAPIFTRPKTSNDISNYALPNIKLVGPQADELEALIYHYDALLEQRDNQIMQLTSQLESEQRRNAMLESELGLSLAASQRAEAAHAVELAAVEGDVARVLAERRGLLEKLAGIEVVEDAVREMVVQMKVRRGAFRVGDDESPPPEQLQAEKEALREENILTVLGSLKAILKTLWTFKVEAEEDLRCSRAGRQQQQQQQVLSLKARIREMEAAVRAAQQEQEAARQLAAQEAAARSALLAESREALGAMEAQHAELLAALRAATEEAAAARRALAAAQEEGRRRDALVLRNQQLESARHFDRVAQDRELRLMQTAHTRQIMGMQSELARISDLMLRHDELAGKLQQATARQQNVEARLRSHERAAELERRQEAGSARRPTPDLTRPSSSPSARTSANPSPVPGSGPGAGPNAGPSPSTTLLRPSSASAALRASHPAAGGAASGPTGPGPGGAPGGAAGGGGAPGGGHGGGPGGGHGAASPRSHASFGAARSATARPTHGSASAATAATAMKLMTSRRAVAEQKAKAAAEVLESQDPVYQTLTNVNKLHRGVKSYIKDIKRDLADAAPSWAKARQQQAQAVHA</sequence>
<feature type="region of interest" description="Disordered" evidence="2">
    <location>
        <begin position="1"/>
        <end position="42"/>
    </location>
</feature>
<gene>
    <name evidence="3" type="ORF">GPECTOR_23g17</name>
</gene>
<feature type="compositionally biased region" description="Gly residues" evidence="2">
    <location>
        <begin position="479"/>
        <end position="507"/>
    </location>
</feature>
<name>A0A150GGY9_GONPE</name>
<feature type="coiled-coil region" evidence="1">
    <location>
        <begin position="75"/>
        <end position="102"/>
    </location>
</feature>
<dbReference type="EMBL" id="LSYV01000024">
    <property type="protein sequence ID" value="KXZ49084.1"/>
    <property type="molecule type" value="Genomic_DNA"/>
</dbReference>
<feature type="compositionally biased region" description="Polar residues" evidence="2">
    <location>
        <begin position="1"/>
        <end position="21"/>
    </location>
</feature>
<feature type="coiled-coil region" evidence="1">
    <location>
        <begin position="224"/>
        <end position="311"/>
    </location>
</feature>
<dbReference type="PANTHER" id="PTHR43941:SF1">
    <property type="entry name" value="STRUCTURAL MAINTENANCE OF CHROMOSOMES PROTEIN 2"/>
    <property type="match status" value="1"/>
</dbReference>
<dbReference type="AlphaFoldDB" id="A0A150GGY9"/>
<dbReference type="OrthoDB" id="550833at2759"/>
<feature type="region of interest" description="Disordered" evidence="2">
    <location>
        <begin position="375"/>
        <end position="537"/>
    </location>
</feature>
<comment type="caution">
    <text evidence="3">The sequence shown here is derived from an EMBL/GenBank/DDBJ whole genome shotgun (WGS) entry which is preliminary data.</text>
</comment>
<keyword evidence="4" id="KW-1185">Reference proteome</keyword>
<proteinExistence type="predicted"/>
<dbReference type="Proteomes" id="UP000075714">
    <property type="component" value="Unassembled WGS sequence"/>
</dbReference>
<feature type="compositionally biased region" description="Low complexity" evidence="2">
    <location>
        <begin position="442"/>
        <end position="475"/>
    </location>
</feature>
<feature type="compositionally biased region" description="Polar residues" evidence="2">
    <location>
        <begin position="376"/>
        <end position="385"/>
    </location>
</feature>
<evidence type="ECO:0000313" key="3">
    <source>
        <dbReference type="EMBL" id="KXZ49084.1"/>
    </source>
</evidence>
<keyword evidence="1" id="KW-0175">Coiled coil</keyword>
<reference evidence="4" key="1">
    <citation type="journal article" date="2016" name="Nat. Commun.">
        <title>The Gonium pectorale genome demonstrates co-option of cell cycle regulation during the evolution of multicellularity.</title>
        <authorList>
            <person name="Hanschen E.R."/>
            <person name="Marriage T.N."/>
            <person name="Ferris P.J."/>
            <person name="Hamaji T."/>
            <person name="Toyoda A."/>
            <person name="Fujiyama A."/>
            <person name="Neme R."/>
            <person name="Noguchi H."/>
            <person name="Minakuchi Y."/>
            <person name="Suzuki M."/>
            <person name="Kawai-Toyooka H."/>
            <person name="Smith D.R."/>
            <person name="Sparks H."/>
            <person name="Anderson J."/>
            <person name="Bakaric R."/>
            <person name="Luria V."/>
            <person name="Karger A."/>
            <person name="Kirschner M.W."/>
            <person name="Durand P.M."/>
            <person name="Michod R.E."/>
            <person name="Nozaki H."/>
            <person name="Olson B.J."/>
        </authorList>
    </citation>
    <scope>NUCLEOTIDE SEQUENCE [LARGE SCALE GENOMIC DNA]</scope>
    <source>
        <strain evidence="4">NIES-2863</strain>
    </source>
</reference>
<feature type="compositionally biased region" description="Basic and acidic residues" evidence="2">
    <location>
        <begin position="387"/>
        <end position="403"/>
    </location>
</feature>
<organism evidence="3 4">
    <name type="scientific">Gonium pectorale</name>
    <name type="common">Green alga</name>
    <dbReference type="NCBI Taxonomy" id="33097"/>
    <lineage>
        <taxon>Eukaryota</taxon>
        <taxon>Viridiplantae</taxon>
        <taxon>Chlorophyta</taxon>
        <taxon>core chlorophytes</taxon>
        <taxon>Chlorophyceae</taxon>
        <taxon>CS clade</taxon>
        <taxon>Chlamydomonadales</taxon>
        <taxon>Volvocaceae</taxon>
        <taxon>Gonium</taxon>
    </lineage>
</organism>
<evidence type="ECO:0000256" key="2">
    <source>
        <dbReference type="SAM" id="MobiDB-lite"/>
    </source>
</evidence>
<evidence type="ECO:0000313" key="4">
    <source>
        <dbReference type="Proteomes" id="UP000075714"/>
    </source>
</evidence>
<feature type="compositionally biased region" description="Low complexity" evidence="2">
    <location>
        <begin position="415"/>
        <end position="429"/>
    </location>
</feature>
<evidence type="ECO:0000256" key="1">
    <source>
        <dbReference type="SAM" id="Coils"/>
    </source>
</evidence>
<feature type="compositionally biased region" description="Low complexity" evidence="2">
    <location>
        <begin position="22"/>
        <end position="35"/>
    </location>
</feature>
<accession>A0A150GGY9</accession>
<dbReference type="PANTHER" id="PTHR43941">
    <property type="entry name" value="STRUCTURAL MAINTENANCE OF CHROMOSOMES PROTEIN 2"/>
    <property type="match status" value="1"/>
</dbReference>